<reference evidence="3" key="1">
    <citation type="journal article" date="2019" name="Int. J. Syst. Evol. Microbiol.">
        <title>The Global Catalogue of Microorganisms (GCM) 10K type strain sequencing project: providing services to taxonomists for standard genome sequencing and annotation.</title>
        <authorList>
            <consortium name="The Broad Institute Genomics Platform"/>
            <consortium name="The Broad Institute Genome Sequencing Center for Infectious Disease"/>
            <person name="Wu L."/>
            <person name="Ma J."/>
        </authorList>
    </citation>
    <scope>NUCLEOTIDE SEQUENCE [LARGE SCALE GENOMIC DNA]</scope>
    <source>
        <strain evidence="3">JCM 17925</strain>
    </source>
</reference>
<evidence type="ECO:0000259" key="1">
    <source>
        <dbReference type="Pfam" id="PF01370"/>
    </source>
</evidence>
<dbReference type="RefSeq" id="WP_345267601.1">
    <property type="nucleotide sequence ID" value="NZ_BAABHB010000004.1"/>
</dbReference>
<dbReference type="SUPFAM" id="SSF51735">
    <property type="entry name" value="NAD(P)-binding Rossmann-fold domains"/>
    <property type="match status" value="1"/>
</dbReference>
<dbReference type="EMBL" id="BAABHB010000004">
    <property type="protein sequence ID" value="GAA4406134.1"/>
    <property type="molecule type" value="Genomic_DNA"/>
</dbReference>
<gene>
    <name evidence="2" type="ORF">GCM10023187_25250</name>
</gene>
<evidence type="ECO:0000313" key="2">
    <source>
        <dbReference type="EMBL" id="GAA4406134.1"/>
    </source>
</evidence>
<organism evidence="2 3">
    <name type="scientific">Nibrella viscosa</name>
    <dbReference type="NCBI Taxonomy" id="1084524"/>
    <lineage>
        <taxon>Bacteria</taxon>
        <taxon>Pseudomonadati</taxon>
        <taxon>Bacteroidota</taxon>
        <taxon>Cytophagia</taxon>
        <taxon>Cytophagales</taxon>
        <taxon>Spirosomataceae</taxon>
        <taxon>Nibrella</taxon>
    </lineage>
</organism>
<dbReference type="InterPro" id="IPR001509">
    <property type="entry name" value="Epimerase_deHydtase"/>
</dbReference>
<dbReference type="Gene3D" id="3.40.50.720">
    <property type="entry name" value="NAD(P)-binding Rossmann-like Domain"/>
    <property type="match status" value="1"/>
</dbReference>
<dbReference type="PANTHER" id="PTHR43245">
    <property type="entry name" value="BIFUNCTIONAL POLYMYXIN RESISTANCE PROTEIN ARNA"/>
    <property type="match status" value="1"/>
</dbReference>
<proteinExistence type="predicted"/>
<protein>
    <submittedName>
        <fullName evidence="2">NAD-dependent epimerase/dehydratase family protein</fullName>
    </submittedName>
</protein>
<sequence length="303" mass="32840">MSILLTGASGFLGRRIYEVLAAAQPVTTLGRRPVGERHIGCDLAGTIPQLEPLRFDWVVHVAGKAHAVPRTAQERTEYERLNVQGTKNLLSALAQRPLPTAFVYISTVLVYGRSAGDGLDEQTPLAATDPYGLSKIRAEQAVLDWGARTGVCPAILRLPLVVAGQPQGNLAALTNAIRRGYYLRIGSGLARRSMVLADDVAAIIPRVAQTGGIYNLTDGYHPTVRELEDAIARQYGRRYMPTMPPAVARIIATVGDGINAVAGRVFPFDSVALAKLTSSLTFSDEQARQRLNWQPRPVLSFFV</sequence>
<feature type="domain" description="NAD-dependent epimerase/dehydratase" evidence="1">
    <location>
        <begin position="3"/>
        <end position="215"/>
    </location>
</feature>
<dbReference type="Pfam" id="PF01370">
    <property type="entry name" value="Epimerase"/>
    <property type="match status" value="1"/>
</dbReference>
<dbReference type="Proteomes" id="UP001500936">
    <property type="component" value="Unassembled WGS sequence"/>
</dbReference>
<comment type="caution">
    <text evidence="2">The sequence shown here is derived from an EMBL/GenBank/DDBJ whole genome shotgun (WGS) entry which is preliminary data.</text>
</comment>
<dbReference type="PANTHER" id="PTHR43245:SF58">
    <property type="entry name" value="BLL5923 PROTEIN"/>
    <property type="match status" value="1"/>
</dbReference>
<dbReference type="InterPro" id="IPR050177">
    <property type="entry name" value="Lipid_A_modif_metabolic_enz"/>
</dbReference>
<dbReference type="InterPro" id="IPR036291">
    <property type="entry name" value="NAD(P)-bd_dom_sf"/>
</dbReference>
<accession>A0ABP8KGR2</accession>
<evidence type="ECO:0000313" key="3">
    <source>
        <dbReference type="Proteomes" id="UP001500936"/>
    </source>
</evidence>
<name>A0ABP8KGR2_9BACT</name>
<keyword evidence="3" id="KW-1185">Reference proteome</keyword>